<proteinExistence type="predicted"/>
<name>A0A9P8VDA7_9PEZI</name>
<evidence type="ECO:0000313" key="3">
    <source>
        <dbReference type="EMBL" id="KAH6689516.1"/>
    </source>
</evidence>
<evidence type="ECO:0000259" key="2">
    <source>
        <dbReference type="Pfam" id="PF24883"/>
    </source>
</evidence>
<dbReference type="Proteomes" id="UP000770015">
    <property type="component" value="Unassembled WGS sequence"/>
</dbReference>
<gene>
    <name evidence="3" type="ORF">F5X68DRAFT_253904</name>
</gene>
<feature type="domain" description="Nephrocystin 3-like N-terminal" evidence="2">
    <location>
        <begin position="293"/>
        <end position="467"/>
    </location>
</feature>
<dbReference type="InterPro" id="IPR027417">
    <property type="entry name" value="P-loop_NTPase"/>
</dbReference>
<evidence type="ECO:0000256" key="1">
    <source>
        <dbReference type="ARBA" id="ARBA00022737"/>
    </source>
</evidence>
<evidence type="ECO:0000313" key="4">
    <source>
        <dbReference type="Proteomes" id="UP000770015"/>
    </source>
</evidence>
<keyword evidence="1" id="KW-0677">Repeat</keyword>
<reference evidence="3" key="1">
    <citation type="journal article" date="2021" name="Nat. Commun.">
        <title>Genetic determinants of endophytism in the Arabidopsis root mycobiome.</title>
        <authorList>
            <person name="Mesny F."/>
            <person name="Miyauchi S."/>
            <person name="Thiergart T."/>
            <person name="Pickel B."/>
            <person name="Atanasova L."/>
            <person name="Karlsson M."/>
            <person name="Huettel B."/>
            <person name="Barry K.W."/>
            <person name="Haridas S."/>
            <person name="Chen C."/>
            <person name="Bauer D."/>
            <person name="Andreopoulos W."/>
            <person name="Pangilinan J."/>
            <person name="LaButti K."/>
            <person name="Riley R."/>
            <person name="Lipzen A."/>
            <person name="Clum A."/>
            <person name="Drula E."/>
            <person name="Henrissat B."/>
            <person name="Kohler A."/>
            <person name="Grigoriev I.V."/>
            <person name="Martin F.M."/>
            <person name="Hacquard S."/>
        </authorList>
    </citation>
    <scope>NUCLEOTIDE SEQUENCE</scope>
    <source>
        <strain evidence="3">MPI-SDFR-AT-0117</strain>
    </source>
</reference>
<dbReference type="EMBL" id="JAGSXJ010000007">
    <property type="protein sequence ID" value="KAH6689516.1"/>
    <property type="molecule type" value="Genomic_DNA"/>
</dbReference>
<organism evidence="3 4">
    <name type="scientific">Plectosphaerella plurivora</name>
    <dbReference type="NCBI Taxonomy" id="936078"/>
    <lineage>
        <taxon>Eukaryota</taxon>
        <taxon>Fungi</taxon>
        <taxon>Dikarya</taxon>
        <taxon>Ascomycota</taxon>
        <taxon>Pezizomycotina</taxon>
        <taxon>Sordariomycetes</taxon>
        <taxon>Hypocreomycetidae</taxon>
        <taxon>Glomerellales</taxon>
        <taxon>Plectosphaerellaceae</taxon>
        <taxon>Plectosphaerella</taxon>
    </lineage>
</organism>
<sequence length="629" mass="71608">MEAAGLASAIIAFIEFSCKLVNGTVDAYKKSGTAVDPHISNVIHDLQDVSSDMTANLTPPPVASQTGAVAFGTHEQKLQALAAKCKTLSDELVNVLKDLERKTDGIKLWRSVQAAWKALRKSEKITEIEQKLNTYRLELLLRLNMMLADKDASIKLQLNQMEDGNKKSFHDAIYELASIRESIKKLDANLQAQTRPAIHSSVMDLDLDQVSALRDIRTELARITKSLETLQLRSSPDLQILTRLRFDCVHTRFDAIVDGEFDDFMRLLRTDLDPCSYTQSHLDVEEHTRRALHRWFIEGDKVLHISGKAGSGKSTLMKLLSRDESVRTRLLDWAGTKKLVIAKFFFWLSDKNTHQNSLQGLYRSILLDILQQCPELTKIVFPRQWDETSARDGLFALEKAPFRLIELQDAMNKLVKSFPGGSDFRFVFFIDGLDEYAAASTDHKKLATQLQSWAAQSADVKICASSRPHQEFHAVFSENARINLHDLTRPDIRRFCERMLETENDGYLSRDQISELAYGIESRADGVFLWARLVTDILCQGILHLDQFHTLKRRISQAPEELMDLFLFLFDQISSVDRTQAYRLLLLAISDIEFDANALMVSWVEKLHDPDFPYNAPRATLTETEDFLK</sequence>
<accession>A0A9P8VDA7</accession>
<dbReference type="Pfam" id="PF24883">
    <property type="entry name" value="NPHP3_N"/>
    <property type="match status" value="1"/>
</dbReference>
<dbReference type="InterPro" id="IPR056884">
    <property type="entry name" value="NPHP3-like_N"/>
</dbReference>
<dbReference type="AlphaFoldDB" id="A0A9P8VDA7"/>
<protein>
    <recommendedName>
        <fullName evidence="2">Nephrocystin 3-like N-terminal domain-containing protein</fullName>
    </recommendedName>
</protein>
<dbReference type="PANTHER" id="PTHR10039">
    <property type="entry name" value="AMELOGENIN"/>
    <property type="match status" value="1"/>
</dbReference>
<dbReference type="PANTHER" id="PTHR10039:SF5">
    <property type="entry name" value="NACHT DOMAIN-CONTAINING PROTEIN"/>
    <property type="match status" value="1"/>
</dbReference>
<dbReference type="Gene3D" id="3.40.50.300">
    <property type="entry name" value="P-loop containing nucleotide triphosphate hydrolases"/>
    <property type="match status" value="1"/>
</dbReference>
<dbReference type="OrthoDB" id="443402at2759"/>
<comment type="caution">
    <text evidence="3">The sequence shown here is derived from an EMBL/GenBank/DDBJ whole genome shotgun (WGS) entry which is preliminary data.</text>
</comment>
<dbReference type="SUPFAM" id="SSF52540">
    <property type="entry name" value="P-loop containing nucleoside triphosphate hydrolases"/>
    <property type="match status" value="1"/>
</dbReference>
<keyword evidence="4" id="KW-1185">Reference proteome</keyword>